<keyword evidence="7" id="KW-0732">Signal</keyword>
<name>A0AAW5AQN8_9NEIS</name>
<dbReference type="InterPro" id="IPR012340">
    <property type="entry name" value="NA-bd_OB-fold"/>
</dbReference>
<proteinExistence type="predicted"/>
<dbReference type="GO" id="GO:0005524">
    <property type="term" value="F:ATP binding"/>
    <property type="evidence" value="ECO:0007669"/>
    <property type="project" value="InterPro"/>
</dbReference>
<evidence type="ECO:0000256" key="3">
    <source>
        <dbReference type="ARBA" id="ARBA00022705"/>
    </source>
</evidence>
<dbReference type="Pfam" id="PF01068">
    <property type="entry name" value="DNA_ligase_A_M"/>
    <property type="match status" value="1"/>
</dbReference>
<dbReference type="InterPro" id="IPR029319">
    <property type="entry name" value="DNA_ligase_OB"/>
</dbReference>
<dbReference type="Gene3D" id="3.30.1490.70">
    <property type="match status" value="1"/>
</dbReference>
<organism evidence="10 11">
    <name type="scientific">Neisseria lisongii</name>
    <dbReference type="NCBI Taxonomy" id="2912188"/>
    <lineage>
        <taxon>Bacteria</taxon>
        <taxon>Pseudomonadati</taxon>
        <taxon>Pseudomonadota</taxon>
        <taxon>Betaproteobacteria</taxon>
        <taxon>Neisseriales</taxon>
        <taxon>Neisseriaceae</taxon>
        <taxon>Neisseria</taxon>
    </lineage>
</organism>
<dbReference type="PANTHER" id="PTHR47810">
    <property type="entry name" value="DNA LIGASE"/>
    <property type="match status" value="1"/>
</dbReference>
<dbReference type="GO" id="GO:0006260">
    <property type="term" value="P:DNA replication"/>
    <property type="evidence" value="ECO:0007669"/>
    <property type="project" value="UniProtKB-KW"/>
</dbReference>
<sequence length="274" mass="30916">MKERNMRTLIPILAIALAASPATAVDFLLAKQYTTQDVTHWAMSEKLDGVRAYWDGNKLISRQGYAFTPPQGYTADFPPYPMDGELYSGRQQFEHISATVRRHNSSWHDIKLHVFDVPAAQGNLYQRLAVLQKWLHAHPKAPIVIIKQIPVKNREHVFQYLKQIEALGGEGVMLRNPNLAYAGGRSDQLLKLKSIQDAECTVTRHYEGKGKNSGKLGAIGCKNQLGEFKIGSGFKDADRLNPPPVGSVITYRYRGFTKKGTPRFATYFRKRSDR</sequence>
<dbReference type="Proteomes" id="UP001201397">
    <property type="component" value="Unassembled WGS sequence"/>
</dbReference>
<feature type="domain" description="ATP-dependent DNA ligase family profile" evidence="8">
    <location>
        <begin position="39"/>
        <end position="193"/>
    </location>
</feature>
<keyword evidence="4" id="KW-0227">DNA damage</keyword>
<evidence type="ECO:0000313" key="11">
    <source>
        <dbReference type="Proteomes" id="UP001201397"/>
    </source>
</evidence>
<dbReference type="EC" id="6.5.1.1" evidence="10"/>
<evidence type="ECO:0000256" key="7">
    <source>
        <dbReference type="SAM" id="SignalP"/>
    </source>
</evidence>
<dbReference type="SUPFAM" id="SSF50249">
    <property type="entry name" value="Nucleic acid-binding proteins"/>
    <property type="match status" value="1"/>
</dbReference>
<dbReference type="SUPFAM" id="SSF56091">
    <property type="entry name" value="DNA ligase/mRNA capping enzyme, catalytic domain"/>
    <property type="match status" value="1"/>
</dbReference>
<evidence type="ECO:0000256" key="5">
    <source>
        <dbReference type="ARBA" id="ARBA00023204"/>
    </source>
</evidence>
<dbReference type="GO" id="GO:0003910">
    <property type="term" value="F:DNA ligase (ATP) activity"/>
    <property type="evidence" value="ECO:0007669"/>
    <property type="project" value="UniProtKB-EC"/>
</dbReference>
<evidence type="ECO:0000313" key="10">
    <source>
        <dbReference type="EMBL" id="MCF7530507.1"/>
    </source>
</evidence>
<dbReference type="Gene3D" id="2.40.50.140">
    <property type="entry name" value="Nucleic acid-binding proteins"/>
    <property type="match status" value="1"/>
</dbReference>
<dbReference type="InterPro" id="IPR050326">
    <property type="entry name" value="NAD_dep_DNA_ligaseB"/>
</dbReference>
<keyword evidence="5" id="KW-0234">DNA repair</keyword>
<gene>
    <name evidence="10" type="ORF">L4H06_09760</name>
</gene>
<dbReference type="NCBIfam" id="NF006592">
    <property type="entry name" value="PRK09125.1"/>
    <property type="match status" value="1"/>
</dbReference>
<evidence type="ECO:0000259" key="8">
    <source>
        <dbReference type="Pfam" id="PF01068"/>
    </source>
</evidence>
<feature type="chain" id="PRO_5043991855" evidence="7">
    <location>
        <begin position="25"/>
        <end position="274"/>
    </location>
</feature>
<dbReference type="CDD" id="cd07896">
    <property type="entry name" value="Adenylation_kDNA_ligase_like"/>
    <property type="match status" value="1"/>
</dbReference>
<protein>
    <submittedName>
        <fullName evidence="10">DNA ligase</fullName>
        <ecNumber evidence="10">6.5.1.1</ecNumber>
    </submittedName>
</protein>
<evidence type="ECO:0000256" key="4">
    <source>
        <dbReference type="ARBA" id="ARBA00022763"/>
    </source>
</evidence>
<dbReference type="GO" id="GO:0006281">
    <property type="term" value="P:DNA repair"/>
    <property type="evidence" value="ECO:0007669"/>
    <property type="project" value="UniProtKB-KW"/>
</dbReference>
<reference evidence="10" key="1">
    <citation type="submission" date="2022-01" db="EMBL/GenBank/DDBJ databases">
        <title>Neisseria sp. ZJ104.</title>
        <authorList>
            <person name="Yang C."/>
        </authorList>
    </citation>
    <scope>NUCLEOTIDE SEQUENCE</scope>
    <source>
        <strain evidence="10">ZJ104</strain>
    </source>
</reference>
<comment type="catalytic activity">
    <reaction evidence="6">
        <text>ATP + (deoxyribonucleotide)n-3'-hydroxyl + 5'-phospho-(deoxyribonucleotide)m = (deoxyribonucleotide)n+m + AMP + diphosphate.</text>
        <dbReference type="EC" id="6.5.1.1"/>
    </reaction>
</comment>
<evidence type="ECO:0000256" key="1">
    <source>
        <dbReference type="ARBA" id="ARBA00001968"/>
    </source>
</evidence>
<dbReference type="EMBL" id="JAKKDL010000018">
    <property type="protein sequence ID" value="MCF7530507.1"/>
    <property type="molecule type" value="Genomic_DNA"/>
</dbReference>
<comment type="caution">
    <text evidence="10">The sequence shown here is derived from an EMBL/GenBank/DDBJ whole genome shotgun (WGS) entry which is preliminary data.</text>
</comment>
<evidence type="ECO:0000256" key="6">
    <source>
        <dbReference type="ARBA" id="ARBA00034003"/>
    </source>
</evidence>
<dbReference type="Pfam" id="PF14743">
    <property type="entry name" value="DNA_ligase_OB_2"/>
    <property type="match status" value="1"/>
</dbReference>
<dbReference type="CDD" id="cd08041">
    <property type="entry name" value="OBF_kDNA_ligase_like"/>
    <property type="match status" value="1"/>
</dbReference>
<comment type="cofactor">
    <cofactor evidence="1">
        <name>a divalent metal cation</name>
        <dbReference type="ChEBI" id="CHEBI:60240"/>
    </cofactor>
</comment>
<dbReference type="PANTHER" id="PTHR47810:SF1">
    <property type="entry name" value="DNA LIGASE B"/>
    <property type="match status" value="1"/>
</dbReference>
<evidence type="ECO:0000259" key="9">
    <source>
        <dbReference type="Pfam" id="PF14743"/>
    </source>
</evidence>
<accession>A0AAW5AQN8</accession>
<evidence type="ECO:0000256" key="2">
    <source>
        <dbReference type="ARBA" id="ARBA00022598"/>
    </source>
</evidence>
<dbReference type="AlphaFoldDB" id="A0AAW5AQN8"/>
<keyword evidence="2 10" id="KW-0436">Ligase</keyword>
<keyword evidence="3" id="KW-0235">DNA replication</keyword>
<feature type="domain" description="DNA ligase OB-like" evidence="9">
    <location>
        <begin position="207"/>
        <end position="271"/>
    </location>
</feature>
<dbReference type="InterPro" id="IPR012310">
    <property type="entry name" value="DNA_ligase_ATP-dep_cent"/>
</dbReference>
<dbReference type="GO" id="GO:0006310">
    <property type="term" value="P:DNA recombination"/>
    <property type="evidence" value="ECO:0007669"/>
    <property type="project" value="InterPro"/>
</dbReference>
<feature type="signal peptide" evidence="7">
    <location>
        <begin position="1"/>
        <end position="24"/>
    </location>
</feature>
<dbReference type="Gene3D" id="3.30.470.30">
    <property type="entry name" value="DNA ligase/mRNA capping enzyme"/>
    <property type="match status" value="1"/>
</dbReference>